<keyword evidence="1" id="KW-0444">Lipid biosynthesis</keyword>
<dbReference type="GO" id="GO:0008770">
    <property type="term" value="F:[acyl-carrier-protein] phosphodiesterase activity"/>
    <property type="evidence" value="ECO:0007669"/>
    <property type="project" value="InterPro"/>
</dbReference>
<evidence type="ECO:0000256" key="4">
    <source>
        <dbReference type="ARBA" id="ARBA00023160"/>
    </source>
</evidence>
<dbReference type="InterPro" id="IPR007431">
    <property type="entry name" value="ACP_PD"/>
</dbReference>
<keyword evidence="6" id="KW-1185">Reference proteome</keyword>
<dbReference type="OrthoDB" id="8442777at2"/>
<keyword evidence="4" id="KW-0275">Fatty acid biosynthesis</keyword>
<keyword evidence="3" id="KW-0443">Lipid metabolism</keyword>
<evidence type="ECO:0000256" key="1">
    <source>
        <dbReference type="ARBA" id="ARBA00022516"/>
    </source>
</evidence>
<comment type="caution">
    <text evidence="5">The sequence shown here is derived from an EMBL/GenBank/DDBJ whole genome shotgun (WGS) entry which is preliminary data.</text>
</comment>
<dbReference type="GO" id="GO:0006633">
    <property type="term" value="P:fatty acid biosynthetic process"/>
    <property type="evidence" value="ECO:0007669"/>
    <property type="project" value="UniProtKB-KW"/>
</dbReference>
<dbReference type="EMBL" id="SWDB01000004">
    <property type="protein sequence ID" value="TKB47109.1"/>
    <property type="molecule type" value="Genomic_DNA"/>
</dbReference>
<evidence type="ECO:0000313" key="6">
    <source>
        <dbReference type="Proteomes" id="UP000307999"/>
    </source>
</evidence>
<evidence type="ECO:0000256" key="3">
    <source>
        <dbReference type="ARBA" id="ARBA00023098"/>
    </source>
</evidence>
<gene>
    <name evidence="5" type="ORF">E8M12_02295</name>
</gene>
<name>A0A4U1B8T2_9GAMM</name>
<sequence length="196" mass="23113">MNYLAHLFLAQNNSDSLTGNLMGDFCQGLDISALPEPIQLGIANHRSIDRFTDNHPKVRKLKQQLPEEMRRFSGIISDVVFDHFLALHWQDFSEQSFSRFRYRSYQQLRQRFDLMPPRMQDMVERMADQDWLYGYQQLANIDRALTGIGKRMRFNNPLHQAIDPVRVSYESYRATFEAFFPELIIHVKRANIEGAR</sequence>
<dbReference type="RefSeq" id="WP_136734459.1">
    <property type="nucleotide sequence ID" value="NZ_SWDB01000004.1"/>
</dbReference>
<organism evidence="5 6">
    <name type="scientific">Thalassotalea mangrovi</name>
    <dbReference type="NCBI Taxonomy" id="2572245"/>
    <lineage>
        <taxon>Bacteria</taxon>
        <taxon>Pseudomonadati</taxon>
        <taxon>Pseudomonadota</taxon>
        <taxon>Gammaproteobacteria</taxon>
        <taxon>Alteromonadales</taxon>
        <taxon>Colwelliaceae</taxon>
        <taxon>Thalassotalea</taxon>
    </lineage>
</organism>
<evidence type="ECO:0000313" key="5">
    <source>
        <dbReference type="EMBL" id="TKB47109.1"/>
    </source>
</evidence>
<reference evidence="5 6" key="1">
    <citation type="submission" date="2019-04" db="EMBL/GenBank/DDBJ databases">
        <title>Thalassotalea guangxiensis sp. nov., isolated from sediment of the coastal wetland.</title>
        <authorList>
            <person name="Zheng S."/>
            <person name="Zhang D."/>
        </authorList>
    </citation>
    <scope>NUCLEOTIDE SEQUENCE [LARGE SCALE GENOMIC DNA]</scope>
    <source>
        <strain evidence="5 6">ZS-4</strain>
    </source>
</reference>
<dbReference type="Proteomes" id="UP000307999">
    <property type="component" value="Unassembled WGS sequence"/>
</dbReference>
<dbReference type="Pfam" id="PF04336">
    <property type="entry name" value="ACP_PD"/>
    <property type="match status" value="1"/>
</dbReference>
<evidence type="ECO:0000256" key="2">
    <source>
        <dbReference type="ARBA" id="ARBA00022801"/>
    </source>
</evidence>
<keyword evidence="2" id="KW-0378">Hydrolase</keyword>
<proteinExistence type="predicted"/>
<dbReference type="AlphaFoldDB" id="A0A4U1B8T2"/>
<accession>A0A4U1B8T2</accession>
<protein>
    <submittedName>
        <fullName evidence="5">DUF479 domain-containing protein</fullName>
    </submittedName>
</protein>
<dbReference type="PANTHER" id="PTHR38764:SF1">
    <property type="entry name" value="ACYL CARRIER PROTEIN PHOSPHODIESTERASE"/>
    <property type="match status" value="1"/>
</dbReference>
<keyword evidence="4" id="KW-0276">Fatty acid metabolism</keyword>
<dbReference type="PIRSF" id="PIRSF011489">
    <property type="entry name" value="DUF479"/>
    <property type="match status" value="1"/>
</dbReference>
<dbReference type="PANTHER" id="PTHR38764">
    <property type="entry name" value="ACYL CARRIER PROTEIN PHOSPHODIESTERASE"/>
    <property type="match status" value="1"/>
</dbReference>